<dbReference type="Gene3D" id="1.10.287.2610">
    <property type="match status" value="1"/>
</dbReference>
<reference evidence="2 4" key="1">
    <citation type="journal article" date="2017" name="Nature">
        <title>The sunflower genome provides insights into oil metabolism, flowering and Asterid evolution.</title>
        <authorList>
            <person name="Badouin H."/>
            <person name="Gouzy J."/>
            <person name="Grassa C.J."/>
            <person name="Murat F."/>
            <person name="Staton S.E."/>
            <person name="Cottret L."/>
            <person name="Lelandais-Briere C."/>
            <person name="Owens G.L."/>
            <person name="Carrere S."/>
            <person name="Mayjonade B."/>
            <person name="Legrand L."/>
            <person name="Gill N."/>
            <person name="Kane N.C."/>
            <person name="Bowers J.E."/>
            <person name="Hubner S."/>
            <person name="Bellec A."/>
            <person name="Berard A."/>
            <person name="Berges H."/>
            <person name="Blanchet N."/>
            <person name="Boniface M.C."/>
            <person name="Brunel D."/>
            <person name="Catrice O."/>
            <person name="Chaidir N."/>
            <person name="Claudel C."/>
            <person name="Donnadieu C."/>
            <person name="Faraut T."/>
            <person name="Fievet G."/>
            <person name="Helmstetter N."/>
            <person name="King M."/>
            <person name="Knapp S.J."/>
            <person name="Lai Z."/>
            <person name="Le Paslier M.C."/>
            <person name="Lippi Y."/>
            <person name="Lorenzon L."/>
            <person name="Mandel J.R."/>
            <person name="Marage G."/>
            <person name="Marchand G."/>
            <person name="Marquand E."/>
            <person name="Bret-Mestries E."/>
            <person name="Morien E."/>
            <person name="Nambeesan S."/>
            <person name="Nguyen T."/>
            <person name="Pegot-Espagnet P."/>
            <person name="Pouilly N."/>
            <person name="Raftis F."/>
            <person name="Sallet E."/>
            <person name="Schiex T."/>
            <person name="Thomas J."/>
            <person name="Vandecasteele C."/>
            <person name="Vares D."/>
            <person name="Vear F."/>
            <person name="Vautrin S."/>
            <person name="Crespi M."/>
            <person name="Mangin B."/>
            <person name="Burke J.M."/>
            <person name="Salse J."/>
            <person name="Munos S."/>
            <person name="Vincourt P."/>
            <person name="Rieseberg L.H."/>
            <person name="Langlade N.B."/>
        </authorList>
    </citation>
    <scope>NUCLEOTIDE SEQUENCE [LARGE SCALE GENOMIC DNA]</scope>
    <source>
        <strain evidence="4">cv. SF193</strain>
        <tissue evidence="2">Leaves</tissue>
    </source>
</reference>
<feature type="region of interest" description="Disordered" evidence="1">
    <location>
        <begin position="84"/>
        <end position="108"/>
    </location>
</feature>
<dbReference type="AlphaFoldDB" id="A0A251SHS9"/>
<sequence length="236" mass="27425">MTQKQVSDLEEELKNTKARLDERDASIEQFMKKIRDLENELEKTRQSESQMLESLMFQTQQIEQTKMDLEESKQDVMALQEKLDNLQTGGRNGFDRKGDMDSSLNTKTLRDEITMLRKEVKSATEAEEKSKKAMDDLASALSEVAMESSTANERLRLSEEQVAHLKKENERLREELELQTETSERLRVESEEQVLAWTAKEMGFISYIKKADEDNASLKHENHKLNEALLQHEKKV</sequence>
<proteinExistence type="predicted"/>
<protein>
    <submittedName>
        <fullName evidence="3">Uncharacterized protein</fullName>
    </submittedName>
</protein>
<dbReference type="Gramene" id="mRNA:HanXRQr2_Chr14g0647691">
    <property type="protein sequence ID" value="CDS:HanXRQr2_Chr14g0647691.1"/>
    <property type="gene ID" value="HanXRQr2_Chr14g0647691"/>
</dbReference>
<organism evidence="3 4">
    <name type="scientific">Helianthus annuus</name>
    <name type="common">Common sunflower</name>
    <dbReference type="NCBI Taxonomy" id="4232"/>
    <lineage>
        <taxon>Eukaryota</taxon>
        <taxon>Viridiplantae</taxon>
        <taxon>Streptophyta</taxon>
        <taxon>Embryophyta</taxon>
        <taxon>Tracheophyta</taxon>
        <taxon>Spermatophyta</taxon>
        <taxon>Magnoliopsida</taxon>
        <taxon>eudicotyledons</taxon>
        <taxon>Gunneridae</taxon>
        <taxon>Pentapetalae</taxon>
        <taxon>asterids</taxon>
        <taxon>campanulids</taxon>
        <taxon>Asterales</taxon>
        <taxon>Asteraceae</taxon>
        <taxon>Asteroideae</taxon>
        <taxon>Heliantheae alliance</taxon>
        <taxon>Heliantheae</taxon>
        <taxon>Helianthus</taxon>
    </lineage>
</organism>
<dbReference type="SUPFAM" id="SSF57997">
    <property type="entry name" value="Tropomyosin"/>
    <property type="match status" value="1"/>
</dbReference>
<keyword evidence="4" id="KW-1185">Reference proteome</keyword>
<evidence type="ECO:0000313" key="4">
    <source>
        <dbReference type="Proteomes" id="UP000215914"/>
    </source>
</evidence>
<evidence type="ECO:0000313" key="2">
    <source>
        <dbReference type="EMBL" id="KAF5769389.1"/>
    </source>
</evidence>
<evidence type="ECO:0000313" key="3">
    <source>
        <dbReference type="EMBL" id="OTF98387.1"/>
    </source>
</evidence>
<dbReference type="PANTHER" id="PTHR35164">
    <property type="entry name" value="EXPRESSED PROTEIN"/>
    <property type="match status" value="1"/>
</dbReference>
<reference evidence="3" key="2">
    <citation type="submission" date="2017-02" db="EMBL/GenBank/DDBJ databases">
        <title>Sunflower complete genome.</title>
        <authorList>
            <person name="Langlade N."/>
            <person name="Munos S."/>
        </authorList>
    </citation>
    <scope>NUCLEOTIDE SEQUENCE [LARGE SCALE GENOMIC DNA]</scope>
    <source>
        <tissue evidence="3">Leaves</tissue>
    </source>
</reference>
<dbReference type="PANTHER" id="PTHR35164:SF9">
    <property type="entry name" value="EXPRESSED PROTEIN"/>
    <property type="match status" value="1"/>
</dbReference>
<dbReference type="STRING" id="4232.A0A251SHS9"/>
<name>A0A251SHS9_HELAN</name>
<dbReference type="EMBL" id="MNCJ02000329">
    <property type="protein sequence ID" value="KAF5769389.1"/>
    <property type="molecule type" value="Genomic_DNA"/>
</dbReference>
<dbReference type="OMA" id="ESKQDVM"/>
<gene>
    <name evidence="3" type="ORF">HannXRQ_Chr14g0445051</name>
    <name evidence="2" type="ORF">HanXRQr2_Chr14g0647691</name>
</gene>
<accession>A0A251SHS9</accession>
<reference evidence="2" key="3">
    <citation type="submission" date="2020-06" db="EMBL/GenBank/DDBJ databases">
        <title>Helianthus annuus Genome sequencing and assembly Release 2.</title>
        <authorList>
            <person name="Gouzy J."/>
            <person name="Langlade N."/>
            <person name="Munos S."/>
        </authorList>
    </citation>
    <scope>NUCLEOTIDE SEQUENCE</scope>
    <source>
        <tissue evidence="2">Leaves</tissue>
    </source>
</reference>
<dbReference type="EMBL" id="CM007903">
    <property type="protein sequence ID" value="OTF98387.1"/>
    <property type="molecule type" value="Genomic_DNA"/>
</dbReference>
<dbReference type="OrthoDB" id="774313at2759"/>
<evidence type="ECO:0000256" key="1">
    <source>
        <dbReference type="SAM" id="MobiDB-lite"/>
    </source>
</evidence>
<dbReference type="Proteomes" id="UP000215914">
    <property type="component" value="Chromosome 14"/>
</dbReference>
<dbReference type="InParanoid" id="A0A251SHS9"/>